<name>A0A420HSQ3_9PEZI</name>
<dbReference type="Proteomes" id="UP000286134">
    <property type="component" value="Unassembled WGS sequence"/>
</dbReference>
<feature type="non-terminal residue" evidence="4">
    <location>
        <position position="1094"/>
    </location>
</feature>
<feature type="compositionally biased region" description="Low complexity" evidence="2">
    <location>
        <begin position="30"/>
        <end position="47"/>
    </location>
</feature>
<organism evidence="4 5">
    <name type="scientific">Erysiphe neolycopersici</name>
    <dbReference type="NCBI Taxonomy" id="212602"/>
    <lineage>
        <taxon>Eukaryota</taxon>
        <taxon>Fungi</taxon>
        <taxon>Dikarya</taxon>
        <taxon>Ascomycota</taxon>
        <taxon>Pezizomycotina</taxon>
        <taxon>Leotiomycetes</taxon>
        <taxon>Erysiphales</taxon>
        <taxon>Erysiphaceae</taxon>
        <taxon>Erysiphe</taxon>
    </lineage>
</organism>
<dbReference type="SUPFAM" id="SSF47923">
    <property type="entry name" value="Ypt/Rab-GAP domain of gyp1p"/>
    <property type="match status" value="2"/>
</dbReference>
<proteinExistence type="predicted"/>
<dbReference type="InterPro" id="IPR035969">
    <property type="entry name" value="Rab-GAP_TBC_sf"/>
</dbReference>
<feature type="region of interest" description="Disordered" evidence="2">
    <location>
        <begin position="1062"/>
        <end position="1094"/>
    </location>
</feature>
<evidence type="ECO:0000256" key="1">
    <source>
        <dbReference type="SAM" id="Coils"/>
    </source>
</evidence>
<evidence type="ECO:0000313" key="5">
    <source>
        <dbReference type="Proteomes" id="UP000286134"/>
    </source>
</evidence>
<feature type="compositionally biased region" description="Polar residues" evidence="2">
    <location>
        <begin position="104"/>
        <end position="115"/>
    </location>
</feature>
<feature type="compositionally biased region" description="Polar residues" evidence="2">
    <location>
        <begin position="978"/>
        <end position="989"/>
    </location>
</feature>
<feature type="compositionally biased region" description="Polar residues" evidence="2">
    <location>
        <begin position="783"/>
        <end position="880"/>
    </location>
</feature>
<accession>A0A420HSQ3</accession>
<reference evidence="4 5" key="1">
    <citation type="journal article" date="2018" name="BMC Genomics">
        <title>Comparative genome analyses reveal sequence features reflecting distinct modes of host-adaptation between dicot and monocot powdery mildew.</title>
        <authorList>
            <person name="Wu Y."/>
            <person name="Ma X."/>
            <person name="Pan Z."/>
            <person name="Kale S.D."/>
            <person name="Song Y."/>
            <person name="King H."/>
            <person name="Zhang Q."/>
            <person name="Presley C."/>
            <person name="Deng X."/>
            <person name="Wei C.I."/>
            <person name="Xiao S."/>
        </authorList>
    </citation>
    <scope>NUCLEOTIDE SEQUENCE [LARGE SCALE GENOMIC DNA]</scope>
    <source>
        <strain evidence="4">UMSG2</strain>
    </source>
</reference>
<feature type="compositionally biased region" description="Polar residues" evidence="2">
    <location>
        <begin position="1082"/>
        <end position="1094"/>
    </location>
</feature>
<dbReference type="AlphaFoldDB" id="A0A420HSQ3"/>
<feature type="region of interest" description="Disordered" evidence="2">
    <location>
        <begin position="781"/>
        <end position="880"/>
    </location>
</feature>
<feature type="region of interest" description="Disordered" evidence="2">
    <location>
        <begin position="1"/>
        <end position="57"/>
    </location>
</feature>
<keyword evidence="1" id="KW-0175">Coiled coil</keyword>
<dbReference type="EMBL" id="MCFK01005089">
    <property type="protein sequence ID" value="RKF60462.1"/>
    <property type="molecule type" value="Genomic_DNA"/>
</dbReference>
<feature type="region of interest" description="Disordered" evidence="2">
    <location>
        <begin position="72"/>
        <end position="118"/>
    </location>
</feature>
<dbReference type="OrthoDB" id="159449at2759"/>
<feature type="compositionally biased region" description="Polar residues" evidence="2">
    <location>
        <begin position="940"/>
        <end position="954"/>
    </location>
</feature>
<feature type="compositionally biased region" description="Polar residues" evidence="2">
    <location>
        <begin position="10"/>
        <end position="22"/>
    </location>
</feature>
<feature type="coiled-coil region" evidence="1">
    <location>
        <begin position="568"/>
        <end position="595"/>
    </location>
</feature>
<dbReference type="GO" id="GO:0005096">
    <property type="term" value="F:GTPase activator activity"/>
    <property type="evidence" value="ECO:0007669"/>
    <property type="project" value="TreeGrafter"/>
</dbReference>
<feature type="region of interest" description="Disordered" evidence="2">
    <location>
        <begin position="937"/>
        <end position="1020"/>
    </location>
</feature>
<dbReference type="Pfam" id="PF23436">
    <property type="entry name" value="RabGap-TBC_2"/>
    <property type="match status" value="1"/>
</dbReference>
<feature type="compositionally biased region" description="Polar residues" evidence="2">
    <location>
        <begin position="1062"/>
        <end position="1071"/>
    </location>
</feature>
<feature type="compositionally biased region" description="Low complexity" evidence="2">
    <location>
        <begin position="998"/>
        <end position="1010"/>
    </location>
</feature>
<dbReference type="STRING" id="212602.A0A420HSQ3"/>
<protein>
    <submittedName>
        <fullName evidence="4">Putative gtpase activating protein</fullName>
    </submittedName>
</protein>
<evidence type="ECO:0000256" key="2">
    <source>
        <dbReference type="SAM" id="MobiDB-lite"/>
    </source>
</evidence>
<feature type="compositionally biased region" description="Polar residues" evidence="2">
    <location>
        <begin position="75"/>
        <end position="88"/>
    </location>
</feature>
<keyword evidence="5" id="KW-1185">Reference proteome</keyword>
<dbReference type="PROSITE" id="PS50086">
    <property type="entry name" value="TBC_RABGAP"/>
    <property type="match status" value="1"/>
</dbReference>
<evidence type="ECO:0000313" key="4">
    <source>
        <dbReference type="EMBL" id="RKF60462.1"/>
    </source>
</evidence>
<evidence type="ECO:0000259" key="3">
    <source>
        <dbReference type="PROSITE" id="PS50086"/>
    </source>
</evidence>
<dbReference type="PANTHER" id="PTHR47219">
    <property type="entry name" value="RAB GTPASE-ACTIVATING PROTEIN 1-LIKE"/>
    <property type="match status" value="1"/>
</dbReference>
<dbReference type="InterPro" id="IPR050302">
    <property type="entry name" value="Rab_GAP_TBC_domain"/>
</dbReference>
<dbReference type="FunFam" id="1.10.472.80:FF:000027">
    <property type="entry name" value="GTPase activating protein (Evi5)"/>
    <property type="match status" value="1"/>
</dbReference>
<dbReference type="InterPro" id="IPR000195">
    <property type="entry name" value="Rab-GAP-TBC_dom"/>
</dbReference>
<dbReference type="PANTHER" id="PTHR47219:SF9">
    <property type="entry name" value="GTPASE ACTIVATING PROTEIN AND CENTROSOME-ASSOCIATED, ISOFORM B"/>
    <property type="match status" value="1"/>
</dbReference>
<dbReference type="Gene3D" id="1.10.472.80">
    <property type="entry name" value="Ypt/Rab-GAP domain of gyp1p, domain 3"/>
    <property type="match status" value="1"/>
</dbReference>
<comment type="caution">
    <text evidence="4">The sequence shown here is derived from an EMBL/GenBank/DDBJ whole genome shotgun (WGS) entry which is preliminary data.</text>
</comment>
<dbReference type="SMART" id="SM00164">
    <property type="entry name" value="TBC"/>
    <property type="match status" value="1"/>
</dbReference>
<dbReference type="GO" id="GO:0031267">
    <property type="term" value="F:small GTPase binding"/>
    <property type="evidence" value="ECO:0007669"/>
    <property type="project" value="TreeGrafter"/>
</dbReference>
<feature type="domain" description="Rab-GAP TBC" evidence="3">
    <location>
        <begin position="161"/>
        <end position="302"/>
    </location>
</feature>
<sequence>MQRSKDSFLGQRSEQNDSTFARSLSEKSLSRTATSSSPSKASKKNGSGHLAKISSSKGLDESMRLLAQLEEENAQHSSANQRFGSDQIPTVMRIESREKPRPPGTQTENISSNDPTPVPLRFSMIPPPPLTDLEFWGALVKDYIQILQRLPNLVLWKMRSGVPTPLRGIVWQTISGARNIELESFYNKVLVEQAHYKGIIDDDSLYIFPGVDIFRDPQEVGQQILMNNYNIRDCFIPGHSGLHLRIYQYQQLLKQYVPNLSRHFDDLQIEPTYTLQWFLSLFAVTCPLPMLFRFYDVLFTEGATVTIMRVALSLMMKNEKKLLACKEAQDVTQLLISRGLWDVYHYNADEFINEFTSLDEIISFEILEELEAKYSEAQASKSIVLSNNITLLAANFLIEPNTYSKLAFGQSNPTEPTQSIALSRRSSSEQSFTYSMNSSNGVGSQSMLSSSTALTSISRNTLIIRRSSNPFQPQSQGSNQTLPDKLDELLTTLSDLQKENVELSKKLVVEKEGRSDDYDLVRHLLDRLRKNIEIELEINLEPLRYSSENLKSYIERIESQFFPSTHGRFSLEQSKSQLKEELADAKRQLEIEISRTQEFGNQFFEQADEIKSLQQQIKEVHLHVRYAYEEKQRLERVIIDMRKEQQEKDQAYNSNKESLSKSIDYGRMWPAKSGLRTLQLRKENSNEFQKKVPQKKSSQIELQDDYISVNVKVEDSSNINSSIPIEPETKPQENENENLIVELVRAKTAEAMAREEADDLRYQLEALKKSVAADSKKMAEAMTSKNKMTTDSISISVLESPSKSNTTDVSSRQSENSSPDTEVKVSPTSEPTTQKSTYNSQSTTFSRFGLSTNRRVESSRFQSSIRNPESTTGYTNYSSPPISRFGLLSNRRVETDRFQSTASNSEGNRINIRTANYTSSSRLGYFTKLETRTLQDSDRTITAPNLESLPTSELKSTDSDSSVTNSNAQIEAKGSAPSYETRSYLSTSKAELESPQISETAPETSSEPTTNNSATKFEARPAAPAYKLGGFFLASKDENNIPKASEPVSKLNCDPPLEIAINNSTTKSESMTDAPALGLGSYFSTSETENKITQ</sequence>
<dbReference type="Gene3D" id="1.10.10.750">
    <property type="entry name" value="Ypt/Rab-GAP domain of gyp1p, domain 1"/>
    <property type="match status" value="1"/>
</dbReference>
<gene>
    <name evidence="4" type="ORF">OnM2_050045</name>
</gene>